<keyword evidence="2" id="KW-1185">Reference proteome</keyword>
<feature type="non-terminal residue" evidence="1">
    <location>
        <position position="72"/>
    </location>
</feature>
<organism evidence="1 2">
    <name type="scientific">Symbiodinium pilosum</name>
    <name type="common">Dinoflagellate</name>
    <dbReference type="NCBI Taxonomy" id="2952"/>
    <lineage>
        <taxon>Eukaryota</taxon>
        <taxon>Sar</taxon>
        <taxon>Alveolata</taxon>
        <taxon>Dinophyceae</taxon>
        <taxon>Suessiales</taxon>
        <taxon>Symbiodiniaceae</taxon>
        <taxon>Symbiodinium</taxon>
    </lineage>
</organism>
<sequence length="72" mass="7830">MATETLKISDGTTMEICRLPDVDDETWAEVRAYVEGNPATRRAIGIADWANLLAYALVQAIAEHCTAKLAHG</sequence>
<gene>
    <name evidence="1" type="primary">Mbd4</name>
    <name evidence="1" type="ORF">SPIL2461_LOCUS8959</name>
</gene>
<reference evidence="1" key="1">
    <citation type="submission" date="2021-02" db="EMBL/GenBank/DDBJ databases">
        <authorList>
            <person name="Dougan E. K."/>
            <person name="Rhodes N."/>
            <person name="Thang M."/>
            <person name="Chan C."/>
        </authorList>
    </citation>
    <scope>NUCLEOTIDE SEQUENCE</scope>
</reference>
<protein>
    <submittedName>
        <fullName evidence="1">Mbd4 protein</fullName>
    </submittedName>
</protein>
<accession>A0A812PNW6</accession>
<evidence type="ECO:0000313" key="1">
    <source>
        <dbReference type="EMBL" id="CAE7369247.1"/>
    </source>
</evidence>
<comment type="caution">
    <text evidence="1">The sequence shown here is derived from an EMBL/GenBank/DDBJ whole genome shotgun (WGS) entry which is preliminary data.</text>
</comment>
<dbReference type="AlphaFoldDB" id="A0A812PNW6"/>
<proteinExistence type="predicted"/>
<dbReference type="Proteomes" id="UP000649617">
    <property type="component" value="Unassembled WGS sequence"/>
</dbReference>
<name>A0A812PNW6_SYMPI</name>
<evidence type="ECO:0000313" key="2">
    <source>
        <dbReference type="Proteomes" id="UP000649617"/>
    </source>
</evidence>
<dbReference type="EMBL" id="CAJNIZ010015088">
    <property type="protein sequence ID" value="CAE7369247.1"/>
    <property type="molecule type" value="Genomic_DNA"/>
</dbReference>